<protein>
    <recommendedName>
        <fullName evidence="6">Exocyst complex component Sec3 PIP2-binding N-terminal domain-containing protein</fullName>
    </recommendedName>
</protein>
<keyword evidence="4" id="KW-0175">Coiled coil</keyword>
<feature type="compositionally biased region" description="Polar residues" evidence="5">
    <location>
        <begin position="533"/>
        <end position="550"/>
    </location>
</feature>
<accession>A0A6A6HMX8</accession>
<dbReference type="GO" id="GO:0006887">
    <property type="term" value="P:exocytosis"/>
    <property type="evidence" value="ECO:0007669"/>
    <property type="project" value="UniProtKB-KW"/>
</dbReference>
<feature type="compositionally biased region" description="Polar residues" evidence="5">
    <location>
        <begin position="633"/>
        <end position="644"/>
    </location>
</feature>
<gene>
    <name evidence="7" type="ORF">EV356DRAFT_515447</name>
</gene>
<evidence type="ECO:0000256" key="5">
    <source>
        <dbReference type="SAM" id="MobiDB-lite"/>
    </source>
</evidence>
<dbReference type="Proteomes" id="UP000800092">
    <property type="component" value="Unassembled WGS sequence"/>
</dbReference>
<feature type="compositionally biased region" description="Basic and acidic residues" evidence="5">
    <location>
        <begin position="374"/>
        <end position="385"/>
    </location>
</feature>
<feature type="compositionally biased region" description="Basic and acidic residues" evidence="5">
    <location>
        <begin position="484"/>
        <end position="495"/>
    </location>
</feature>
<feature type="compositionally biased region" description="Polar residues" evidence="5">
    <location>
        <begin position="351"/>
        <end position="373"/>
    </location>
</feature>
<feature type="region of interest" description="Disordered" evidence="5">
    <location>
        <begin position="1"/>
        <end position="53"/>
    </location>
</feature>
<dbReference type="GO" id="GO:0005886">
    <property type="term" value="C:plasma membrane"/>
    <property type="evidence" value="ECO:0007669"/>
    <property type="project" value="TreeGrafter"/>
</dbReference>
<dbReference type="InterPro" id="IPR028258">
    <property type="entry name" value="Sec3-PIP2_bind"/>
</dbReference>
<dbReference type="Gene3D" id="2.30.29.90">
    <property type="match status" value="1"/>
</dbReference>
<feature type="region of interest" description="Disordered" evidence="5">
    <location>
        <begin position="599"/>
        <end position="710"/>
    </location>
</feature>
<keyword evidence="3" id="KW-0268">Exocytosis</keyword>
<dbReference type="OrthoDB" id="27109at2759"/>
<feature type="compositionally biased region" description="Polar residues" evidence="5">
    <location>
        <begin position="1080"/>
        <end position="1096"/>
    </location>
</feature>
<reference evidence="7" key="1">
    <citation type="journal article" date="2020" name="Stud. Mycol.">
        <title>101 Dothideomycetes genomes: a test case for predicting lifestyles and emergence of pathogens.</title>
        <authorList>
            <person name="Haridas S."/>
            <person name="Albert R."/>
            <person name="Binder M."/>
            <person name="Bloem J."/>
            <person name="Labutti K."/>
            <person name="Salamov A."/>
            <person name="Andreopoulos B."/>
            <person name="Baker S."/>
            <person name="Barry K."/>
            <person name="Bills G."/>
            <person name="Bluhm B."/>
            <person name="Cannon C."/>
            <person name="Castanera R."/>
            <person name="Culley D."/>
            <person name="Daum C."/>
            <person name="Ezra D."/>
            <person name="Gonzalez J."/>
            <person name="Henrissat B."/>
            <person name="Kuo A."/>
            <person name="Liang C."/>
            <person name="Lipzen A."/>
            <person name="Lutzoni F."/>
            <person name="Magnuson J."/>
            <person name="Mondo S."/>
            <person name="Nolan M."/>
            <person name="Ohm R."/>
            <person name="Pangilinan J."/>
            <person name="Park H.-J."/>
            <person name="Ramirez L."/>
            <person name="Alfaro M."/>
            <person name="Sun H."/>
            <person name="Tritt A."/>
            <person name="Yoshinaga Y."/>
            <person name="Zwiers L.-H."/>
            <person name="Turgeon B."/>
            <person name="Goodwin S."/>
            <person name="Spatafora J."/>
            <person name="Crous P."/>
            <person name="Grigoriev I."/>
        </authorList>
    </citation>
    <scope>NUCLEOTIDE SEQUENCE</scope>
    <source>
        <strain evidence="7">Tuck. ex Michener</strain>
    </source>
</reference>
<dbReference type="Pfam" id="PF09763">
    <property type="entry name" value="Sec3_CC"/>
    <property type="match status" value="1"/>
</dbReference>
<feature type="compositionally biased region" description="Pro residues" evidence="5">
    <location>
        <begin position="233"/>
        <end position="247"/>
    </location>
</feature>
<evidence type="ECO:0000256" key="3">
    <source>
        <dbReference type="ARBA" id="ARBA00022483"/>
    </source>
</evidence>
<sequence>MDNVNGYARHRNPSNLSVASGGPAGEPGRREPAPPQPRNASSNANMTRAERFEDEKRRIIESCFSKVDINGQLGESYITHIRVQEDAAYPSSPPPPTSPSENRKPRVIIISVRNTGRVRMHKARENSNSSFSIGKTWNLEDLTAVESFTGGTPASPDDARRRQWAGPVGFIVTIAKPYYWQAGTAKEKEFFIGSLVKIYRKYTQGRVPQMTGFDAHEQEQMLGVTGQPAKGNRPPPTPEGPRGPTRPPTAGSRAPSGSEERQPYQAYHQPSSEKAQRPAPLQPPQGHSPGLQPRAMSSQERVARQRPSREQMRPAPSPGIPPSQRLTPESSRSELGGQRSVSPEESSVSSKATSNAPIPVPTQSPQRQFSQRPTRNDETPTDGERTPNGTNLFMSAVDRFKPSALPGEEKVSAGGNRRSPISQNSSSLSIPSREGAVNEPEDRKVPERRRPPMVAGKSEGGRSQPSDKSVDSFRTPTTSPLSRKAAEEDHEREETNPPEEPGFPGSRLRPSPLGLVGRISSDPATKAPASGTAAISNSTPTATGEAITQDSPSSAPETPASETPEEETFRPGLGPMIKKKARPDAAAFFRKAAAAHNAFKPRAGGAGNKLNNNDVKSPNEPDGISAVVPAPSLTRNLSSPSETSLIEKPSTPQAREEVPELKVSSPEKPTAQEAEHAPAEATASSETKDTLQRPNINGRMESNESLLPEIRRRKRRSMQHNKYLTMLNVDSNLLEGKGLDFESALSDFGWGNELMPSRKLEAMEADVRRELGRVEAGSWLGHLEQKDDRVEMVEKMLDKAIAECEEFEGLLTLYGVELSSLNDDVAFIEAQSQGLQVQTANQKLLQNELEGLVDTISIRDDQLDSLRRAPIENPSGLEAIESSLLLLYKAMLTIDPAMRQMNDVYGSSGKGPDRLSKSSVNGLGGSELSGMRALQEKRVTYLNETSDFLERFKQFMDSSFRTTLASTSQSRSSGIGGATRLDLDAHENARGGLWQYSPLLLFTKEIDRKAWENILQLYQFRARGIYQDQSRDNTATWKKTVRKQVGEDHSILFTSQEKEAEGLSSTARKLTVKRSQTLAKSFRTGSGEKSSTSADKNQIGRLQPSEAFAGAMNEMIPLIFREQNFIVDFFHATSLETADFADLVASLPPHARYGSQLQLPKQFEPDRAMAKRIADVMDDLYSFWPAEVQNMVEWALSSDPLQGIGLLGFIERRLLDFEDTNQDYLNKTLTKIHERLAGLFNRFVDEQTRAIEDTKVKIKKRKGVIAFIRTFPNFSAAIENMLPTGDGAERLEIRNMVDDAYQKINKSMFDSLKVIAKEGPAARVPGQVQGIAVQSQGVNDPEDKEALNYHILLIENMNHYIEEVDDRASIVIAEWKKRAVTEMQEHMEAYVNAVIRRPLGKVLDLLESTELLLQNMSPQELSQRPSHSRSVFKKLLSNYDSKEIRRGVDALRKRIEKHFGEADDPTISRKLVGLVLESCQARYEDTCQRLSTIVRDVYDSSIEMDWGPDDVRNCFRA</sequence>
<name>A0A6A6HMX8_VIRVR</name>
<dbReference type="FunFam" id="2.30.29.90:FF:000003">
    <property type="entry name" value="Exocyst complex component Sec3"/>
    <property type="match status" value="1"/>
</dbReference>
<dbReference type="GO" id="GO:0006893">
    <property type="term" value="P:Golgi to plasma membrane transport"/>
    <property type="evidence" value="ECO:0007669"/>
    <property type="project" value="TreeGrafter"/>
</dbReference>
<dbReference type="GO" id="GO:0005546">
    <property type="term" value="F:phosphatidylinositol-4,5-bisphosphate binding"/>
    <property type="evidence" value="ECO:0007669"/>
    <property type="project" value="TreeGrafter"/>
</dbReference>
<dbReference type="InterPro" id="IPR019160">
    <property type="entry name" value="Sec3_CC"/>
</dbReference>
<dbReference type="Pfam" id="PF15277">
    <property type="entry name" value="Sec3-PIP2_bind"/>
    <property type="match status" value="1"/>
</dbReference>
<feature type="compositionally biased region" description="Low complexity" evidence="5">
    <location>
        <begin position="551"/>
        <end position="562"/>
    </location>
</feature>
<dbReference type="EMBL" id="ML991773">
    <property type="protein sequence ID" value="KAF2239232.1"/>
    <property type="molecule type" value="Genomic_DNA"/>
</dbReference>
<evidence type="ECO:0000256" key="4">
    <source>
        <dbReference type="ARBA" id="ARBA00023054"/>
    </source>
</evidence>
<dbReference type="PANTHER" id="PTHR16092">
    <property type="entry name" value="SEC3/SYNTAXIN-RELATED"/>
    <property type="match status" value="1"/>
</dbReference>
<feature type="compositionally biased region" description="Low complexity" evidence="5">
    <location>
        <begin position="416"/>
        <end position="432"/>
    </location>
</feature>
<organism evidence="7 8">
    <name type="scientific">Viridothelium virens</name>
    <name type="common">Speckled blister lichen</name>
    <name type="synonym">Trypethelium virens</name>
    <dbReference type="NCBI Taxonomy" id="1048519"/>
    <lineage>
        <taxon>Eukaryota</taxon>
        <taxon>Fungi</taxon>
        <taxon>Dikarya</taxon>
        <taxon>Ascomycota</taxon>
        <taxon>Pezizomycotina</taxon>
        <taxon>Dothideomycetes</taxon>
        <taxon>Dothideomycetes incertae sedis</taxon>
        <taxon>Trypetheliales</taxon>
        <taxon>Trypetheliaceae</taxon>
        <taxon>Viridothelium</taxon>
    </lineage>
</organism>
<feature type="compositionally biased region" description="Low complexity" evidence="5">
    <location>
        <begin position="340"/>
        <end position="350"/>
    </location>
</feature>
<feature type="region of interest" description="Disordered" evidence="5">
    <location>
        <begin position="224"/>
        <end position="581"/>
    </location>
</feature>
<dbReference type="GO" id="GO:0000145">
    <property type="term" value="C:exocyst"/>
    <property type="evidence" value="ECO:0007669"/>
    <property type="project" value="InterPro"/>
</dbReference>
<feature type="compositionally biased region" description="Polar residues" evidence="5">
    <location>
        <begin position="461"/>
        <end position="481"/>
    </location>
</feature>
<keyword evidence="8" id="KW-1185">Reference proteome</keyword>
<evidence type="ECO:0000313" key="8">
    <source>
        <dbReference type="Proteomes" id="UP000800092"/>
    </source>
</evidence>
<evidence type="ECO:0000256" key="1">
    <source>
        <dbReference type="ARBA" id="ARBA00006518"/>
    </source>
</evidence>
<dbReference type="SMART" id="SM01313">
    <property type="entry name" value="Sec3-PIP2_bind"/>
    <property type="match status" value="1"/>
</dbReference>
<proteinExistence type="inferred from homology"/>
<dbReference type="Pfam" id="PF20654">
    <property type="entry name" value="Sec3_C-term"/>
    <property type="match status" value="1"/>
</dbReference>
<dbReference type="CDD" id="cd13315">
    <property type="entry name" value="PH_Sec3"/>
    <property type="match status" value="1"/>
</dbReference>
<feature type="compositionally biased region" description="Basic and acidic residues" evidence="5">
    <location>
        <begin position="440"/>
        <end position="450"/>
    </location>
</feature>
<feature type="domain" description="Exocyst complex component Sec3 PIP2-binding N-terminal" evidence="6">
    <location>
        <begin position="101"/>
        <end position="202"/>
    </location>
</feature>
<feature type="region of interest" description="Disordered" evidence="5">
    <location>
        <begin position="1080"/>
        <end position="1100"/>
    </location>
</feature>
<feature type="compositionally biased region" description="Basic and acidic residues" evidence="5">
    <location>
        <begin position="301"/>
        <end position="312"/>
    </location>
</feature>
<dbReference type="PANTHER" id="PTHR16092:SF14">
    <property type="entry name" value="EXOCYST COMPLEX COMPONENT 1 ISOFORM X1"/>
    <property type="match status" value="1"/>
</dbReference>
<evidence type="ECO:0000259" key="6">
    <source>
        <dbReference type="SMART" id="SM01313"/>
    </source>
</evidence>
<evidence type="ECO:0000256" key="2">
    <source>
        <dbReference type="ARBA" id="ARBA00022448"/>
    </source>
</evidence>
<comment type="similarity">
    <text evidence="1">Belongs to the SEC3 family.</text>
</comment>
<evidence type="ECO:0000313" key="7">
    <source>
        <dbReference type="EMBL" id="KAF2239232.1"/>
    </source>
</evidence>
<dbReference type="InterPro" id="IPR048628">
    <property type="entry name" value="Sec3_C"/>
</dbReference>
<keyword evidence="2" id="KW-0813">Transport</keyword>